<sequence>MSIERISRGVFVTLVLGALLRVVVYLWLPTLAGALDGRIEISTPVSSYRRLHEGIFMYNNGIDPYAGNTVHSSPLILAFFTVLDRSTAGLNSLARVNQARLAPISVQVVYGIVDLTAAYYLSVIGSLMTETDKFQNCRYVIPNWVYSAVYLFNPFSLLTSLALSTTALANGLVVISVGLAVQQLAYTSVVLMVFAGSIAFYPLYWLIPLGAICLDYQPKLAVVKLITFTLLTITLMGFICQLVAPRSSWISQTFGVILTFGELTPNIGLWWYFFIEMFDYFRPFFLGVFQVHLFSYTIPTTIRLRRFPIFAFTVVLALTSLFKSYPEIGDFGLFYSLVPLFSFTFPHLKYRFVSSLTIFHAVALGPVFHHLWIYLGSGNANFFYAITLVHSLGFTILLIDLVWAILRIEYDGAQDNTVVQI</sequence>
<feature type="transmembrane region" description="Helical" evidence="9">
    <location>
        <begin position="225"/>
        <end position="244"/>
    </location>
</feature>
<keyword evidence="7 9" id="KW-1133">Transmembrane helix</keyword>
<dbReference type="STRING" id="857566.A0A1E3PJA2"/>
<evidence type="ECO:0000256" key="3">
    <source>
        <dbReference type="ARBA" id="ARBA00010026"/>
    </source>
</evidence>
<feature type="transmembrane region" description="Helical" evidence="9">
    <location>
        <begin position="256"/>
        <end position="274"/>
    </location>
</feature>
<dbReference type="GO" id="GO:0016255">
    <property type="term" value="P:attachment of GPI anchor to protein"/>
    <property type="evidence" value="ECO:0007669"/>
    <property type="project" value="InterPro"/>
</dbReference>
<dbReference type="PANTHER" id="PTHR13121:SF0">
    <property type="entry name" value="PHOSPHATIDYLINOSITOL GLYCAN ANCHOR BIOSYNTHESIS CLASS U PROTEIN"/>
    <property type="match status" value="1"/>
</dbReference>
<protein>
    <submittedName>
        <fullName evidence="10">PIG-U-domain-containing protein</fullName>
    </submittedName>
</protein>
<dbReference type="GO" id="GO:0006506">
    <property type="term" value="P:GPI anchor biosynthetic process"/>
    <property type="evidence" value="ECO:0007669"/>
    <property type="project" value="UniProtKB-UniPathway"/>
</dbReference>
<evidence type="ECO:0000256" key="7">
    <source>
        <dbReference type="ARBA" id="ARBA00022989"/>
    </source>
</evidence>
<evidence type="ECO:0000256" key="4">
    <source>
        <dbReference type="ARBA" id="ARBA00022502"/>
    </source>
</evidence>
<name>A0A1E3PJA2_9ASCO</name>
<keyword evidence="8 9" id="KW-0472">Membrane</keyword>
<feature type="transmembrane region" description="Helical" evidence="9">
    <location>
        <begin position="355"/>
        <end position="375"/>
    </location>
</feature>
<accession>A0A1E3PJA2</accession>
<dbReference type="Pfam" id="PF06728">
    <property type="entry name" value="PIG-U"/>
    <property type="match status" value="1"/>
</dbReference>
<keyword evidence="6" id="KW-0256">Endoplasmic reticulum</keyword>
<feature type="transmembrane region" description="Helical" evidence="9">
    <location>
        <begin position="331"/>
        <end position="348"/>
    </location>
</feature>
<feature type="transmembrane region" description="Helical" evidence="9">
    <location>
        <begin position="184"/>
        <end position="205"/>
    </location>
</feature>
<dbReference type="PANTHER" id="PTHR13121">
    <property type="entry name" value="GPI TRANSAMIDASE COMPONENT PIG-U"/>
    <property type="match status" value="1"/>
</dbReference>
<evidence type="ECO:0000256" key="9">
    <source>
        <dbReference type="SAM" id="Phobius"/>
    </source>
</evidence>
<keyword evidence="11" id="KW-1185">Reference proteome</keyword>
<evidence type="ECO:0000256" key="2">
    <source>
        <dbReference type="ARBA" id="ARBA00004687"/>
    </source>
</evidence>
<comment type="pathway">
    <text evidence="2">Glycolipid biosynthesis; glycosylphosphatidylinositol-anchor biosynthesis.</text>
</comment>
<feature type="transmembrane region" description="Helical" evidence="9">
    <location>
        <begin position="104"/>
        <end position="128"/>
    </location>
</feature>
<dbReference type="AlphaFoldDB" id="A0A1E3PJA2"/>
<reference evidence="10 11" key="1">
    <citation type="journal article" date="2016" name="Proc. Natl. Acad. Sci. U.S.A.">
        <title>Comparative genomics of biotechnologically important yeasts.</title>
        <authorList>
            <person name="Riley R."/>
            <person name="Haridas S."/>
            <person name="Wolfe K.H."/>
            <person name="Lopes M.R."/>
            <person name="Hittinger C.T."/>
            <person name="Goeker M."/>
            <person name="Salamov A.A."/>
            <person name="Wisecaver J.H."/>
            <person name="Long T.M."/>
            <person name="Calvey C.H."/>
            <person name="Aerts A.L."/>
            <person name="Barry K.W."/>
            <person name="Choi C."/>
            <person name="Clum A."/>
            <person name="Coughlan A.Y."/>
            <person name="Deshpande S."/>
            <person name="Douglass A.P."/>
            <person name="Hanson S.J."/>
            <person name="Klenk H.-P."/>
            <person name="LaButti K.M."/>
            <person name="Lapidus A."/>
            <person name="Lindquist E.A."/>
            <person name="Lipzen A.M."/>
            <person name="Meier-Kolthoff J.P."/>
            <person name="Ohm R.A."/>
            <person name="Otillar R.P."/>
            <person name="Pangilinan J.L."/>
            <person name="Peng Y."/>
            <person name="Rokas A."/>
            <person name="Rosa C.A."/>
            <person name="Scheuner C."/>
            <person name="Sibirny A.A."/>
            <person name="Slot J.C."/>
            <person name="Stielow J.B."/>
            <person name="Sun H."/>
            <person name="Kurtzman C.P."/>
            <person name="Blackwell M."/>
            <person name="Grigoriev I.V."/>
            <person name="Jeffries T.W."/>
        </authorList>
    </citation>
    <scope>NUCLEOTIDE SEQUENCE [LARGE SCALE GENOMIC DNA]</scope>
    <source>
        <strain evidence="10 11">DSM 6958</strain>
    </source>
</reference>
<organism evidence="10 11">
    <name type="scientific">Nadsonia fulvescens var. elongata DSM 6958</name>
    <dbReference type="NCBI Taxonomy" id="857566"/>
    <lineage>
        <taxon>Eukaryota</taxon>
        <taxon>Fungi</taxon>
        <taxon>Dikarya</taxon>
        <taxon>Ascomycota</taxon>
        <taxon>Saccharomycotina</taxon>
        <taxon>Dipodascomycetes</taxon>
        <taxon>Dipodascales</taxon>
        <taxon>Dipodascales incertae sedis</taxon>
        <taxon>Nadsonia</taxon>
    </lineage>
</organism>
<comment type="subcellular location">
    <subcellularLocation>
        <location evidence="1">Endoplasmic reticulum membrane</location>
        <topology evidence="1">Multi-pass membrane protein</topology>
    </subcellularLocation>
</comment>
<feature type="transmembrane region" description="Helical" evidence="9">
    <location>
        <begin position="381"/>
        <end position="406"/>
    </location>
</feature>
<dbReference type="GO" id="GO:0042765">
    <property type="term" value="C:GPI-anchor transamidase complex"/>
    <property type="evidence" value="ECO:0007669"/>
    <property type="project" value="InterPro"/>
</dbReference>
<evidence type="ECO:0000313" key="11">
    <source>
        <dbReference type="Proteomes" id="UP000095009"/>
    </source>
</evidence>
<feature type="transmembrane region" description="Helical" evidence="9">
    <location>
        <begin position="280"/>
        <end position="298"/>
    </location>
</feature>
<evidence type="ECO:0000313" key="10">
    <source>
        <dbReference type="EMBL" id="ODQ65503.1"/>
    </source>
</evidence>
<feature type="transmembrane region" description="Helical" evidence="9">
    <location>
        <begin position="148"/>
        <end position="177"/>
    </location>
</feature>
<evidence type="ECO:0000256" key="5">
    <source>
        <dbReference type="ARBA" id="ARBA00022692"/>
    </source>
</evidence>
<comment type="similarity">
    <text evidence="3">Belongs to the PIGU family.</text>
</comment>
<gene>
    <name evidence="10" type="ORF">NADFUDRAFT_82561</name>
</gene>
<dbReference type="EMBL" id="KV454409">
    <property type="protein sequence ID" value="ODQ65503.1"/>
    <property type="molecule type" value="Genomic_DNA"/>
</dbReference>
<keyword evidence="4" id="KW-0337">GPI-anchor biosynthesis</keyword>
<dbReference type="OrthoDB" id="549017at2759"/>
<proteinExistence type="inferred from homology"/>
<keyword evidence="5 9" id="KW-0812">Transmembrane</keyword>
<feature type="transmembrane region" description="Helical" evidence="9">
    <location>
        <begin position="9"/>
        <end position="28"/>
    </location>
</feature>
<evidence type="ECO:0000256" key="1">
    <source>
        <dbReference type="ARBA" id="ARBA00004477"/>
    </source>
</evidence>
<evidence type="ECO:0000256" key="6">
    <source>
        <dbReference type="ARBA" id="ARBA00022824"/>
    </source>
</evidence>
<dbReference type="UniPathway" id="UPA00196"/>
<dbReference type="InterPro" id="IPR009600">
    <property type="entry name" value="PIG-U"/>
</dbReference>
<evidence type="ECO:0000256" key="8">
    <source>
        <dbReference type="ARBA" id="ARBA00023136"/>
    </source>
</evidence>
<dbReference type="Proteomes" id="UP000095009">
    <property type="component" value="Unassembled WGS sequence"/>
</dbReference>